<comment type="caution">
    <text evidence="2">The sequence shown here is derived from an EMBL/GenBank/DDBJ whole genome shotgun (WGS) entry which is preliminary data.</text>
</comment>
<evidence type="ECO:0000313" key="2">
    <source>
        <dbReference type="EMBL" id="EHO70685.1"/>
    </source>
</evidence>
<dbReference type="AlphaFoldDB" id="H1HMG7"/>
<dbReference type="EMBL" id="AGEK01000025">
    <property type="protein sequence ID" value="EHO70685.1"/>
    <property type="molecule type" value="Genomic_DNA"/>
</dbReference>
<dbReference type="STRING" id="999422.HMPREF9944_01304"/>
<keyword evidence="1" id="KW-0732">Signal</keyword>
<feature type="signal peptide" evidence="1">
    <location>
        <begin position="1"/>
        <end position="21"/>
    </location>
</feature>
<dbReference type="HOGENOM" id="CLU_035806_0_0_10"/>
<evidence type="ECO:0000313" key="3">
    <source>
        <dbReference type="Proteomes" id="UP000003167"/>
    </source>
</evidence>
<keyword evidence="3" id="KW-1185">Reference proteome</keyword>
<accession>H1HMG7</accession>
<evidence type="ECO:0008006" key="4">
    <source>
        <dbReference type="Google" id="ProtNLM"/>
    </source>
</evidence>
<reference evidence="2 3" key="1">
    <citation type="submission" date="2011-12" db="EMBL/GenBank/DDBJ databases">
        <title>The Genome Sequence of Prevotella maculosa OT 289.</title>
        <authorList>
            <consortium name="The Broad Institute Genome Sequencing Platform"/>
            <person name="Earl A."/>
            <person name="Ward D."/>
            <person name="Feldgarden M."/>
            <person name="Gevers D."/>
            <person name="Izard J."/>
            <person name="Blanton J.M."/>
            <person name="Mathney J."/>
            <person name="Tanner A.C."/>
            <person name="Dewhirst F.E."/>
            <person name="Young S.K."/>
            <person name="Zeng Q."/>
            <person name="Gargeya S."/>
            <person name="Fitzgerald M."/>
            <person name="Haas B."/>
            <person name="Abouelleil A."/>
            <person name="Alvarado L."/>
            <person name="Arachchi H.M."/>
            <person name="Berlin A."/>
            <person name="Chapman S.B."/>
            <person name="Gearin G."/>
            <person name="Goldberg J."/>
            <person name="Griggs A."/>
            <person name="Gujja S."/>
            <person name="Hansen M."/>
            <person name="Heiman D."/>
            <person name="Howarth C."/>
            <person name="Larimer J."/>
            <person name="Lui A."/>
            <person name="MacDonald P.J.P."/>
            <person name="McCowen C."/>
            <person name="Montmayeur A."/>
            <person name="Murphy C."/>
            <person name="Neiman D."/>
            <person name="Pearson M."/>
            <person name="Priest M."/>
            <person name="Roberts A."/>
            <person name="Saif S."/>
            <person name="Shea T."/>
            <person name="Sisk P."/>
            <person name="Stolte C."/>
            <person name="Sykes S."/>
            <person name="Wortman J."/>
            <person name="Nusbaum C."/>
            <person name="Birren B."/>
        </authorList>
    </citation>
    <scope>NUCLEOTIDE SEQUENCE [LARGE SCALE GENOMIC DNA]</scope>
    <source>
        <strain evidence="2 3">OT 289</strain>
    </source>
</reference>
<dbReference type="PATRIC" id="fig|999422.3.peg.1353"/>
<organism evidence="2 3">
    <name type="scientific">Segatella maculosa OT 289</name>
    <dbReference type="NCBI Taxonomy" id="999422"/>
    <lineage>
        <taxon>Bacteria</taxon>
        <taxon>Pseudomonadati</taxon>
        <taxon>Bacteroidota</taxon>
        <taxon>Bacteroidia</taxon>
        <taxon>Bacteroidales</taxon>
        <taxon>Prevotellaceae</taxon>
        <taxon>Segatella</taxon>
    </lineage>
</organism>
<proteinExistence type="predicted"/>
<sequence length="558" mass="63523">MKIKISIRTCLLITVVGMLVACNNENVTQDIDKKDEVQKGGVIFSTEVPRLAAKHQCIYGDDEIVDAKTRTNIKHTPGQGADFIWTSDDFIWVKDRNGNWRKSTATVLYNEGRKAAFTLPGSMSDYNDGCEVRYTNTTNGGNENANTVFINNTVHAGRNDFRLAGKNGDCGSGVAHNVGTSMFSFTIAHKAAYLCFLPRCSHAGLVSNINLVNFIIKADNKNDASPAGSITGPFHFDGENLTRKSSPVFGKEIFVWANTPLYTETRHDANAAYVVIRPGTYDLEIEYCLKDPITNVTRNIRKTFMAQTLEKGKIYDITVNFAPEYEMGKYYMWDARKDYWWGHELDQPFSNNYGGPNWPKNKTDDPERWFNDGGTGTMTVPVRYDAQSELFRKLPNANEMMWYAYHGDPHFESMGYPFIISNNHLISAIQYRGVWLKKKAKIMADEGITKEQMENGYPKHNPIDWRRQIDTGRWPAHVQLSTAPVPNTTDYFFLPLFGKYIAGTMREMGERAYYWSSSSWPYDNYRAYVLAITINGSSKFINCGYQDRQQGYAMRMFE</sequence>
<feature type="chain" id="PRO_5003550154" description="Fimbrillin family protein" evidence="1">
    <location>
        <begin position="22"/>
        <end position="558"/>
    </location>
</feature>
<name>H1HMG7_9BACT</name>
<protein>
    <recommendedName>
        <fullName evidence="4">Fimbrillin family protein</fullName>
    </recommendedName>
</protein>
<dbReference type="PROSITE" id="PS51257">
    <property type="entry name" value="PROKAR_LIPOPROTEIN"/>
    <property type="match status" value="1"/>
</dbReference>
<gene>
    <name evidence="2" type="ORF">HMPREF9944_01304</name>
</gene>
<evidence type="ECO:0000256" key="1">
    <source>
        <dbReference type="SAM" id="SignalP"/>
    </source>
</evidence>
<dbReference type="Proteomes" id="UP000003167">
    <property type="component" value="Unassembled WGS sequence"/>
</dbReference>